<sequence length="257" mass="29440">MIIVLRCSILAVIIFIPLSSIQHFIEPLSDCLLADICNHTWIPECAEDQETAHTRLFIDECDIYEYNCDYDVKYLIVNYSDCFGPMTCPTLPPQKQLLRQGNYLYRGDGRLIYSPTRNAGTERFTHTRRKMKTAKHFDGKRRYTPEKGRKKKKTTPCGPCMRARQALTPMPDLKPKPKPKAKPKSDLRQVRPPKLLGTTKKFTTVKTTKQVIKTATIGTVILKKVTVIKDGKKYYKVVKGYAPKTTAMTRADSDYLE</sequence>
<keyword evidence="2" id="KW-0812">Transmembrane</keyword>
<evidence type="ECO:0000313" key="3">
    <source>
        <dbReference type="Proteomes" id="UP000322000"/>
    </source>
</evidence>
<feature type="transmembrane region" description="Helical" evidence="2">
    <location>
        <begin position="7"/>
        <end position="25"/>
    </location>
</feature>
<keyword evidence="3" id="KW-1185">Reference proteome</keyword>
<evidence type="ECO:0000256" key="1">
    <source>
        <dbReference type="SAM" id="MobiDB-lite"/>
    </source>
</evidence>
<protein>
    <submittedName>
        <fullName evidence="4">Uncharacterized protein LOC113499653</fullName>
    </submittedName>
</protein>
<dbReference type="AlphaFoldDB" id="A0A7E5W5T1"/>
<evidence type="ECO:0000313" key="4">
    <source>
        <dbReference type="RefSeq" id="XP_026735994.1"/>
    </source>
</evidence>
<proteinExistence type="predicted"/>
<feature type="compositionally biased region" description="Basic and acidic residues" evidence="1">
    <location>
        <begin position="135"/>
        <end position="147"/>
    </location>
</feature>
<gene>
    <name evidence="4" type="primary">LOC113499653</name>
</gene>
<reference evidence="4" key="1">
    <citation type="submission" date="2025-08" db="UniProtKB">
        <authorList>
            <consortium name="RefSeq"/>
        </authorList>
    </citation>
    <scope>IDENTIFICATION</scope>
</reference>
<dbReference type="Proteomes" id="UP000322000">
    <property type="component" value="Chromosome 12"/>
</dbReference>
<dbReference type="RefSeq" id="XP_026735994.1">
    <property type="nucleotide sequence ID" value="XM_026880193.1"/>
</dbReference>
<organism evidence="3 4">
    <name type="scientific">Trichoplusia ni</name>
    <name type="common">Cabbage looper</name>
    <dbReference type="NCBI Taxonomy" id="7111"/>
    <lineage>
        <taxon>Eukaryota</taxon>
        <taxon>Metazoa</taxon>
        <taxon>Ecdysozoa</taxon>
        <taxon>Arthropoda</taxon>
        <taxon>Hexapoda</taxon>
        <taxon>Insecta</taxon>
        <taxon>Pterygota</taxon>
        <taxon>Neoptera</taxon>
        <taxon>Endopterygota</taxon>
        <taxon>Lepidoptera</taxon>
        <taxon>Glossata</taxon>
        <taxon>Ditrysia</taxon>
        <taxon>Noctuoidea</taxon>
        <taxon>Noctuidae</taxon>
        <taxon>Plusiinae</taxon>
        <taxon>Trichoplusia</taxon>
    </lineage>
</organism>
<dbReference type="KEGG" id="tnl:113499653"/>
<dbReference type="GeneID" id="113499653"/>
<accession>A0A7E5W5T1</accession>
<dbReference type="InParanoid" id="A0A7E5W5T1"/>
<dbReference type="OrthoDB" id="7483885at2759"/>
<name>A0A7E5W5T1_TRINI</name>
<keyword evidence="2" id="KW-0472">Membrane</keyword>
<feature type="region of interest" description="Disordered" evidence="1">
    <location>
        <begin position="135"/>
        <end position="190"/>
    </location>
</feature>
<keyword evidence="2" id="KW-1133">Transmembrane helix</keyword>
<evidence type="ECO:0000256" key="2">
    <source>
        <dbReference type="SAM" id="Phobius"/>
    </source>
</evidence>